<proteinExistence type="predicted"/>
<reference evidence="3 4" key="1">
    <citation type="submission" date="2007-05" db="EMBL/GenBank/DDBJ databases">
        <title>Complete sequence of Geobacter uraniireducens Rf4.</title>
        <authorList>
            <consortium name="US DOE Joint Genome Institute"/>
            <person name="Copeland A."/>
            <person name="Lucas S."/>
            <person name="Lapidus A."/>
            <person name="Barry K."/>
            <person name="Detter J.C."/>
            <person name="Glavina del Rio T."/>
            <person name="Hammon N."/>
            <person name="Israni S."/>
            <person name="Dalin E."/>
            <person name="Tice H."/>
            <person name="Pitluck S."/>
            <person name="Chertkov O."/>
            <person name="Brettin T."/>
            <person name="Bruce D."/>
            <person name="Han C."/>
            <person name="Schmutz J."/>
            <person name="Larimer F."/>
            <person name="Land M."/>
            <person name="Hauser L."/>
            <person name="Kyrpides N."/>
            <person name="Mikhailova N."/>
            <person name="Shelobolina E."/>
            <person name="Aklujkar M."/>
            <person name="Lovley D."/>
            <person name="Richardson P."/>
        </authorList>
    </citation>
    <scope>NUCLEOTIDE SEQUENCE [LARGE SCALE GENOMIC DNA]</scope>
    <source>
        <strain evidence="3 4">Rf4</strain>
    </source>
</reference>
<dbReference type="STRING" id="351605.Gura_4082"/>
<dbReference type="Gene3D" id="2.40.10.220">
    <property type="entry name" value="predicted glycosyltransferase like domains"/>
    <property type="match status" value="1"/>
</dbReference>
<name>A5G8V7_GEOUR</name>
<evidence type="ECO:0000259" key="1">
    <source>
        <dbReference type="Pfam" id="PF07238"/>
    </source>
</evidence>
<evidence type="ECO:0000313" key="4">
    <source>
        <dbReference type="Proteomes" id="UP000006695"/>
    </source>
</evidence>
<gene>
    <name evidence="3" type="ordered locus">Gura_4082</name>
</gene>
<feature type="domain" description="N-terminal PilZ-like" evidence="2">
    <location>
        <begin position="10"/>
        <end position="102"/>
    </location>
</feature>
<dbReference type="InterPro" id="IPR009875">
    <property type="entry name" value="PilZ_domain"/>
</dbReference>
<keyword evidence="4" id="KW-1185">Reference proteome</keyword>
<organism evidence="3 4">
    <name type="scientific">Geotalea uraniireducens (strain Rf4)</name>
    <name type="common">Geobacter uraniireducens</name>
    <dbReference type="NCBI Taxonomy" id="351605"/>
    <lineage>
        <taxon>Bacteria</taxon>
        <taxon>Pseudomonadati</taxon>
        <taxon>Thermodesulfobacteriota</taxon>
        <taxon>Desulfuromonadia</taxon>
        <taxon>Geobacterales</taxon>
        <taxon>Geobacteraceae</taxon>
        <taxon>Geotalea</taxon>
    </lineage>
</organism>
<dbReference type="AlphaFoldDB" id="A5G8V7"/>
<protein>
    <submittedName>
        <fullName evidence="3">Type IV pilus assembly PilZ</fullName>
    </submittedName>
</protein>
<dbReference type="InterPro" id="IPR040638">
    <property type="entry name" value="PilZN1"/>
</dbReference>
<dbReference type="Proteomes" id="UP000006695">
    <property type="component" value="Chromosome"/>
</dbReference>
<dbReference type="Pfam" id="PF18672">
    <property type="entry name" value="PilZN1"/>
    <property type="match status" value="1"/>
</dbReference>
<dbReference type="Pfam" id="PF07238">
    <property type="entry name" value="PilZ"/>
    <property type="match status" value="1"/>
</dbReference>
<dbReference type="Gene3D" id="2.30.110.70">
    <property type="match status" value="1"/>
</dbReference>
<evidence type="ECO:0000313" key="3">
    <source>
        <dbReference type="EMBL" id="ABQ28225.1"/>
    </source>
</evidence>
<dbReference type="OrthoDB" id="5431167at2"/>
<feature type="domain" description="PilZ" evidence="1">
    <location>
        <begin position="161"/>
        <end position="249"/>
    </location>
</feature>
<dbReference type="RefSeq" id="WP_011940861.1">
    <property type="nucleotide sequence ID" value="NC_009483.1"/>
</dbReference>
<evidence type="ECO:0000259" key="2">
    <source>
        <dbReference type="Pfam" id="PF18672"/>
    </source>
</evidence>
<sequence length="264" mass="30286">MAENPLYSNQFSPDQQVNVILRLKNKKFLESNAVVTAIENNLLSMELIGTGVPADTEMEAGVEVNITFWTGWAHYRCGGTLEITGDSKHLCTRLFGEIVEEQRRDYFRLDLFVPVAYEIPSDQHLPAVEAQWAAARERLMFLPTPQMEPSGDGFKVVNWDGKEELLPMQINLSGGGIRFKVSELLEAGTLLNIDLFLPLDPSRVIRVVAEVLRCNEIKLRWEKGTQYMAAMRFHRINEKERETIISYIFSEQRRLLQLSQERII</sequence>
<accession>A5G8V7</accession>
<dbReference type="KEGG" id="gur:Gura_4082"/>
<dbReference type="GO" id="GO:0035438">
    <property type="term" value="F:cyclic-di-GMP binding"/>
    <property type="evidence" value="ECO:0007669"/>
    <property type="project" value="InterPro"/>
</dbReference>
<dbReference type="EMBL" id="CP000698">
    <property type="protein sequence ID" value="ABQ28225.1"/>
    <property type="molecule type" value="Genomic_DNA"/>
</dbReference>
<dbReference type="HOGENOM" id="CLU_1037303_0_0_7"/>